<protein>
    <submittedName>
        <fullName evidence="1">Uncharacterized protein</fullName>
    </submittedName>
</protein>
<organism evidence="1 2">
    <name type="scientific">Caballeronia sordidicola</name>
    <name type="common">Burkholderia sordidicola</name>
    <dbReference type="NCBI Taxonomy" id="196367"/>
    <lineage>
        <taxon>Bacteria</taxon>
        <taxon>Pseudomonadati</taxon>
        <taxon>Pseudomonadota</taxon>
        <taxon>Betaproteobacteria</taxon>
        <taxon>Burkholderiales</taxon>
        <taxon>Burkholderiaceae</taxon>
        <taxon>Caballeronia</taxon>
    </lineage>
</organism>
<sequence>MFESCAVLAAHPESQAAWVNFGAASPRRFAAARFSSCE</sequence>
<dbReference type="Proteomes" id="UP000195221">
    <property type="component" value="Unassembled WGS sequence"/>
</dbReference>
<dbReference type="EMBL" id="NBTZ01000087">
    <property type="protein sequence ID" value="OTP72718.1"/>
    <property type="molecule type" value="Genomic_DNA"/>
</dbReference>
<reference evidence="1 2" key="1">
    <citation type="submission" date="2017-03" db="EMBL/GenBank/DDBJ databases">
        <title>Genome analysis of strain PAMC 26577.</title>
        <authorList>
            <person name="Oh H.-M."/>
            <person name="Yang J.-A."/>
        </authorList>
    </citation>
    <scope>NUCLEOTIDE SEQUENCE [LARGE SCALE GENOMIC DNA]</scope>
    <source>
        <strain evidence="1 2">PAMC 26577</strain>
    </source>
</reference>
<name>A0A242MN20_CABSO</name>
<proteinExistence type="predicted"/>
<dbReference type="AlphaFoldDB" id="A0A242MN20"/>
<evidence type="ECO:0000313" key="2">
    <source>
        <dbReference type="Proteomes" id="UP000195221"/>
    </source>
</evidence>
<comment type="caution">
    <text evidence="1">The sequence shown here is derived from an EMBL/GenBank/DDBJ whole genome shotgun (WGS) entry which is preliminary data.</text>
</comment>
<accession>A0A242MN20</accession>
<gene>
    <name evidence="1" type="ORF">PAMC26577_20660</name>
</gene>
<evidence type="ECO:0000313" key="1">
    <source>
        <dbReference type="EMBL" id="OTP72718.1"/>
    </source>
</evidence>